<sequence length="201" mass="21740">MITIGWLCLVCLVVGSHAYPGGAPEGACGHMTPSHGGSVAKALSTSPFSLTLSANSYLPGDKITVTINGTDTSFKGILLQARAAGDKAEGWWDKPERDLYKRLNCGGETNSAVTHINPNDKLTPQSFVWIAPCNSTMDYTFYATVVQEYTEFYVKIPSTMVTRQLGNKECKPPGSRGSANSLLPLWTTIVIMIVHLMALLR</sequence>
<keyword evidence="1" id="KW-0732">Signal</keyword>
<dbReference type="Ensembl" id="ENSCSAVT00000017235.1">
    <property type="protein sequence ID" value="ENSCSAVP00000017052.1"/>
    <property type="gene ID" value="ENSCSAVG00000010031.1"/>
</dbReference>
<dbReference type="STRING" id="51511.ENSCSAVP00000017052"/>
<proteinExistence type="predicted"/>
<dbReference type="HOGENOM" id="CLU_091827_3_0_1"/>
<dbReference type="GO" id="GO:0016020">
    <property type="term" value="C:membrane"/>
    <property type="evidence" value="ECO:0007669"/>
    <property type="project" value="TreeGrafter"/>
</dbReference>
<accession>H2ZHI6</accession>
<dbReference type="GeneTree" id="ENSGT00940000163277"/>
<name>H2ZHI6_CIOSA</name>
<dbReference type="InterPro" id="IPR051237">
    <property type="entry name" value="Ferric-chelate_Red/DefProt"/>
</dbReference>
<dbReference type="PANTHER" id="PTHR45828">
    <property type="entry name" value="CYTOCHROME B561/FERRIC REDUCTASE TRANSMEMBRANE"/>
    <property type="match status" value="1"/>
</dbReference>
<feature type="domain" description="Reelin" evidence="2">
    <location>
        <begin position="13"/>
        <end position="178"/>
    </location>
</feature>
<dbReference type="InParanoid" id="H2ZHI6"/>
<dbReference type="Pfam" id="PF02014">
    <property type="entry name" value="Reeler"/>
    <property type="match status" value="1"/>
</dbReference>
<reference evidence="3" key="2">
    <citation type="submission" date="2025-08" db="UniProtKB">
        <authorList>
            <consortium name="Ensembl"/>
        </authorList>
    </citation>
    <scope>IDENTIFICATION</scope>
</reference>
<dbReference type="AlphaFoldDB" id="H2ZHI6"/>
<evidence type="ECO:0000259" key="2">
    <source>
        <dbReference type="PROSITE" id="PS51019"/>
    </source>
</evidence>
<protein>
    <recommendedName>
        <fullName evidence="2">Reelin domain-containing protein</fullName>
    </recommendedName>
</protein>
<dbReference type="Gene3D" id="2.60.40.4060">
    <property type="entry name" value="Reeler domain"/>
    <property type="match status" value="1"/>
</dbReference>
<evidence type="ECO:0000313" key="4">
    <source>
        <dbReference type="Proteomes" id="UP000007875"/>
    </source>
</evidence>
<dbReference type="Proteomes" id="UP000007875">
    <property type="component" value="Unassembled WGS sequence"/>
</dbReference>
<feature type="signal peptide" evidence="1">
    <location>
        <begin position="1"/>
        <end position="18"/>
    </location>
</feature>
<reference evidence="4" key="1">
    <citation type="submission" date="2003-08" db="EMBL/GenBank/DDBJ databases">
        <authorList>
            <person name="Birren B."/>
            <person name="Nusbaum C."/>
            <person name="Abebe A."/>
            <person name="Abouelleil A."/>
            <person name="Adekoya E."/>
            <person name="Ait-zahra M."/>
            <person name="Allen N."/>
            <person name="Allen T."/>
            <person name="An P."/>
            <person name="Anderson M."/>
            <person name="Anderson S."/>
            <person name="Arachchi H."/>
            <person name="Armbruster J."/>
            <person name="Bachantsang P."/>
            <person name="Baldwin J."/>
            <person name="Barry A."/>
            <person name="Bayul T."/>
            <person name="Blitshsteyn B."/>
            <person name="Bloom T."/>
            <person name="Blye J."/>
            <person name="Boguslavskiy L."/>
            <person name="Borowsky M."/>
            <person name="Boukhgalter B."/>
            <person name="Brunache A."/>
            <person name="Butler J."/>
            <person name="Calixte N."/>
            <person name="Calvo S."/>
            <person name="Camarata J."/>
            <person name="Campo K."/>
            <person name="Chang J."/>
            <person name="Cheshatsang Y."/>
            <person name="Citroen M."/>
            <person name="Collymore A."/>
            <person name="Considine T."/>
            <person name="Cook A."/>
            <person name="Cooke P."/>
            <person name="Corum B."/>
            <person name="Cuomo C."/>
            <person name="David R."/>
            <person name="Dawoe T."/>
            <person name="Degray S."/>
            <person name="Dodge S."/>
            <person name="Dooley K."/>
            <person name="Dorje P."/>
            <person name="Dorjee K."/>
            <person name="Dorris L."/>
            <person name="Duffey N."/>
            <person name="Dupes A."/>
            <person name="Elkins T."/>
            <person name="Engels R."/>
            <person name="Erickson J."/>
            <person name="Farina A."/>
            <person name="Faro S."/>
            <person name="Ferreira P."/>
            <person name="Fischer H."/>
            <person name="Fitzgerald M."/>
            <person name="Foley K."/>
            <person name="Gage D."/>
            <person name="Galagan J."/>
            <person name="Gearin G."/>
            <person name="Gnerre S."/>
            <person name="Gnirke A."/>
            <person name="Goyette A."/>
            <person name="Graham J."/>
            <person name="Grandbois E."/>
            <person name="Gyaltsen K."/>
            <person name="Hafez N."/>
            <person name="Hagopian D."/>
            <person name="Hagos B."/>
            <person name="Hall J."/>
            <person name="Hatcher B."/>
            <person name="Heller A."/>
            <person name="Higgins H."/>
            <person name="Honan T."/>
            <person name="Horn A."/>
            <person name="Houde N."/>
            <person name="Hughes L."/>
            <person name="Hulme W."/>
            <person name="Husby E."/>
            <person name="Iliev I."/>
            <person name="Jaffe D."/>
            <person name="Jones C."/>
            <person name="Kamal M."/>
            <person name="Kamat A."/>
            <person name="Kamvysselis M."/>
            <person name="Karlsson E."/>
            <person name="Kells C."/>
            <person name="Kieu A."/>
            <person name="Kisner P."/>
            <person name="Kodira C."/>
            <person name="Kulbokas E."/>
            <person name="Labutti K."/>
            <person name="Lama D."/>
            <person name="Landers T."/>
            <person name="Leger J."/>
            <person name="Levine S."/>
            <person name="Lewis D."/>
            <person name="Lewis T."/>
            <person name="Lindblad-toh K."/>
            <person name="Liu X."/>
            <person name="Lokyitsang T."/>
            <person name="Lokyitsang Y."/>
            <person name="Lucien O."/>
            <person name="Lui A."/>
            <person name="Ma L.J."/>
            <person name="Mabbitt R."/>
            <person name="Macdonald J."/>
            <person name="Maclean C."/>
            <person name="Major J."/>
            <person name="Manning J."/>
            <person name="Marabella R."/>
            <person name="Maru K."/>
            <person name="Matthews C."/>
            <person name="Mauceli E."/>
            <person name="Mccarthy M."/>
            <person name="Mcdonough S."/>
            <person name="Mcghee T."/>
            <person name="Meldrim J."/>
            <person name="Meneus L."/>
            <person name="Mesirov J."/>
            <person name="Mihalev A."/>
            <person name="Mihova T."/>
            <person name="Mikkelsen T."/>
            <person name="Mlenga V."/>
            <person name="Moru K."/>
            <person name="Mozes J."/>
            <person name="Mulrain L."/>
            <person name="Munson G."/>
            <person name="Naylor J."/>
            <person name="Newes C."/>
            <person name="Nguyen C."/>
            <person name="Nguyen N."/>
            <person name="Nguyen T."/>
            <person name="Nicol R."/>
            <person name="Nielsen C."/>
            <person name="Nizzari M."/>
            <person name="Norbu C."/>
            <person name="Norbu N."/>
            <person name="O'donnell P."/>
            <person name="Okoawo O."/>
            <person name="O'leary S."/>
            <person name="Omotosho B."/>
            <person name="O'neill K."/>
            <person name="Osman S."/>
            <person name="Parker S."/>
            <person name="Perrin D."/>
            <person name="Phunkhang P."/>
            <person name="Piqani B."/>
            <person name="Purcell S."/>
            <person name="Rachupka T."/>
            <person name="Ramasamy U."/>
            <person name="Rameau R."/>
            <person name="Ray V."/>
            <person name="Raymond C."/>
            <person name="Retta R."/>
            <person name="Richardson S."/>
            <person name="Rise C."/>
            <person name="Rodriguez J."/>
            <person name="Rogers J."/>
            <person name="Rogov P."/>
            <person name="Rutman M."/>
            <person name="Schupbach R."/>
            <person name="Seaman C."/>
            <person name="Settipalli S."/>
            <person name="Sharpe T."/>
            <person name="Sheridan J."/>
            <person name="Sherpa N."/>
            <person name="Shi J."/>
            <person name="Smirnov S."/>
            <person name="Smith C."/>
            <person name="Sougnez C."/>
            <person name="Spencer B."/>
            <person name="Stalker J."/>
            <person name="Stange-thomann N."/>
            <person name="Stavropoulos S."/>
            <person name="Stetson K."/>
            <person name="Stone C."/>
            <person name="Stone S."/>
            <person name="Stubbs M."/>
            <person name="Talamas J."/>
            <person name="Tchuinga P."/>
            <person name="Tenzing P."/>
            <person name="Tesfaye S."/>
            <person name="Theodore J."/>
            <person name="Thoulutsang Y."/>
            <person name="Topham K."/>
            <person name="Towey S."/>
            <person name="Tsamla T."/>
            <person name="Tsomo N."/>
            <person name="Vallee D."/>
            <person name="Vassiliev H."/>
            <person name="Venkataraman V."/>
            <person name="Vinson J."/>
            <person name="Vo A."/>
            <person name="Wade C."/>
            <person name="Wang S."/>
            <person name="Wangchuk T."/>
            <person name="Wangdi T."/>
            <person name="Whittaker C."/>
            <person name="Wilkinson J."/>
            <person name="Wu Y."/>
            <person name="Wyman D."/>
            <person name="Yadav S."/>
            <person name="Yang S."/>
            <person name="Yang X."/>
            <person name="Yeager S."/>
            <person name="Yee E."/>
            <person name="Young G."/>
            <person name="Zainoun J."/>
            <person name="Zembeck L."/>
            <person name="Zimmer A."/>
            <person name="Zody M."/>
            <person name="Lander E."/>
        </authorList>
    </citation>
    <scope>NUCLEOTIDE SEQUENCE [LARGE SCALE GENOMIC DNA]</scope>
</reference>
<dbReference type="eggNOG" id="ENOG502S1WW">
    <property type="taxonomic scope" value="Eukaryota"/>
</dbReference>
<dbReference type="InterPro" id="IPR002861">
    <property type="entry name" value="Reeler_dom"/>
</dbReference>
<dbReference type="PANTHER" id="PTHR45828:SF36">
    <property type="entry name" value="REELIN DOMAIN-CONTAINING PROTEIN"/>
    <property type="match status" value="1"/>
</dbReference>
<dbReference type="OMA" id="LIWKAPQ"/>
<dbReference type="CDD" id="cd08544">
    <property type="entry name" value="Reeler"/>
    <property type="match status" value="1"/>
</dbReference>
<evidence type="ECO:0000256" key="1">
    <source>
        <dbReference type="SAM" id="SignalP"/>
    </source>
</evidence>
<organism evidence="3 4">
    <name type="scientific">Ciona savignyi</name>
    <name type="common">Pacific transparent sea squirt</name>
    <dbReference type="NCBI Taxonomy" id="51511"/>
    <lineage>
        <taxon>Eukaryota</taxon>
        <taxon>Metazoa</taxon>
        <taxon>Chordata</taxon>
        <taxon>Tunicata</taxon>
        <taxon>Ascidiacea</taxon>
        <taxon>Phlebobranchia</taxon>
        <taxon>Cionidae</taxon>
        <taxon>Ciona</taxon>
    </lineage>
</organism>
<dbReference type="InterPro" id="IPR042307">
    <property type="entry name" value="Reeler_sf"/>
</dbReference>
<dbReference type="PROSITE" id="PS51019">
    <property type="entry name" value="REELIN"/>
    <property type="match status" value="1"/>
</dbReference>
<evidence type="ECO:0000313" key="3">
    <source>
        <dbReference type="Ensembl" id="ENSCSAVP00000017052.1"/>
    </source>
</evidence>
<reference evidence="3" key="3">
    <citation type="submission" date="2025-09" db="UniProtKB">
        <authorList>
            <consortium name="Ensembl"/>
        </authorList>
    </citation>
    <scope>IDENTIFICATION</scope>
</reference>
<feature type="chain" id="PRO_5003578725" description="Reelin domain-containing protein" evidence="1">
    <location>
        <begin position="19"/>
        <end position="201"/>
    </location>
</feature>
<keyword evidence="4" id="KW-1185">Reference proteome</keyword>